<reference evidence="1 2" key="1">
    <citation type="submission" date="2024-04" db="EMBL/GenBank/DDBJ databases">
        <authorList>
            <person name="Rising A."/>
            <person name="Reimegard J."/>
            <person name="Sonavane S."/>
            <person name="Akerstrom W."/>
            <person name="Nylinder S."/>
            <person name="Hedman E."/>
            <person name="Kallberg Y."/>
        </authorList>
    </citation>
    <scope>NUCLEOTIDE SEQUENCE [LARGE SCALE GENOMIC DNA]</scope>
</reference>
<gene>
    <name evidence="1" type="ORF">LARSCL_LOCUS6672</name>
</gene>
<name>A0AAV1ZNM6_9ARAC</name>
<proteinExistence type="predicted"/>
<keyword evidence="2" id="KW-1185">Reference proteome</keyword>
<organism evidence="1 2">
    <name type="scientific">Larinioides sclopetarius</name>
    <dbReference type="NCBI Taxonomy" id="280406"/>
    <lineage>
        <taxon>Eukaryota</taxon>
        <taxon>Metazoa</taxon>
        <taxon>Ecdysozoa</taxon>
        <taxon>Arthropoda</taxon>
        <taxon>Chelicerata</taxon>
        <taxon>Arachnida</taxon>
        <taxon>Araneae</taxon>
        <taxon>Araneomorphae</taxon>
        <taxon>Entelegynae</taxon>
        <taxon>Araneoidea</taxon>
        <taxon>Araneidae</taxon>
        <taxon>Larinioides</taxon>
    </lineage>
</organism>
<dbReference type="EMBL" id="CAXIEN010000064">
    <property type="protein sequence ID" value="CAL1272941.1"/>
    <property type="molecule type" value="Genomic_DNA"/>
</dbReference>
<comment type="caution">
    <text evidence="1">The sequence shown here is derived from an EMBL/GenBank/DDBJ whole genome shotgun (WGS) entry which is preliminary data.</text>
</comment>
<protein>
    <submittedName>
        <fullName evidence="1">Uncharacterized protein</fullName>
    </submittedName>
</protein>
<dbReference type="Proteomes" id="UP001497382">
    <property type="component" value="Unassembled WGS sequence"/>
</dbReference>
<accession>A0AAV1ZNM6</accession>
<evidence type="ECO:0000313" key="2">
    <source>
        <dbReference type="Proteomes" id="UP001497382"/>
    </source>
</evidence>
<sequence>MRGPVEMVYFGTFGPMKALCSEPDGPEGVQEKCLK</sequence>
<evidence type="ECO:0000313" key="1">
    <source>
        <dbReference type="EMBL" id="CAL1272941.1"/>
    </source>
</evidence>
<dbReference type="AlphaFoldDB" id="A0AAV1ZNM6"/>